<keyword evidence="2" id="KW-1133">Transmembrane helix</keyword>
<evidence type="ECO:0000259" key="3">
    <source>
        <dbReference type="Pfam" id="PF03713"/>
    </source>
</evidence>
<evidence type="ECO:0000256" key="2">
    <source>
        <dbReference type="SAM" id="Phobius"/>
    </source>
</evidence>
<feature type="transmembrane region" description="Helical" evidence="2">
    <location>
        <begin position="39"/>
        <end position="58"/>
    </location>
</feature>
<feature type="domain" description="DUF305" evidence="3">
    <location>
        <begin position="70"/>
        <end position="225"/>
    </location>
</feature>
<protein>
    <recommendedName>
        <fullName evidence="3">DUF305 domain-containing protein</fullName>
    </recommendedName>
</protein>
<keyword evidence="2" id="KW-0472">Membrane</keyword>
<evidence type="ECO:0000256" key="1">
    <source>
        <dbReference type="SAM" id="MobiDB-lite"/>
    </source>
</evidence>
<dbReference type="Gene3D" id="1.20.1260.10">
    <property type="match status" value="1"/>
</dbReference>
<comment type="caution">
    <text evidence="4">The sequence shown here is derived from an EMBL/GenBank/DDBJ whole genome shotgun (WGS) entry which is preliminary data.</text>
</comment>
<keyword evidence="5" id="KW-1185">Reference proteome</keyword>
<accession>A0A8J3B0E5</accession>
<evidence type="ECO:0000313" key="4">
    <source>
        <dbReference type="EMBL" id="GGJ83237.1"/>
    </source>
</evidence>
<reference evidence="4" key="1">
    <citation type="journal article" date="2014" name="Int. J. Syst. Evol. Microbiol.">
        <title>Complete genome sequence of Corynebacterium casei LMG S-19264T (=DSM 44701T), isolated from a smear-ripened cheese.</title>
        <authorList>
            <consortium name="US DOE Joint Genome Institute (JGI-PGF)"/>
            <person name="Walter F."/>
            <person name="Albersmeier A."/>
            <person name="Kalinowski J."/>
            <person name="Ruckert C."/>
        </authorList>
    </citation>
    <scope>NUCLEOTIDE SEQUENCE</scope>
    <source>
        <strain evidence="4">JCM 3090</strain>
    </source>
</reference>
<feature type="compositionally biased region" description="Low complexity" evidence="1">
    <location>
        <begin position="9"/>
        <end position="28"/>
    </location>
</feature>
<dbReference type="AlphaFoldDB" id="A0A8J3B0E5"/>
<feature type="region of interest" description="Disordered" evidence="1">
    <location>
        <begin position="1"/>
        <end position="29"/>
    </location>
</feature>
<dbReference type="Pfam" id="PF03713">
    <property type="entry name" value="DUF305"/>
    <property type="match status" value="1"/>
</dbReference>
<dbReference type="EMBL" id="BMQB01000002">
    <property type="protein sequence ID" value="GGJ83237.1"/>
    <property type="molecule type" value="Genomic_DNA"/>
</dbReference>
<evidence type="ECO:0000313" key="5">
    <source>
        <dbReference type="Proteomes" id="UP000649739"/>
    </source>
</evidence>
<sequence length="236" mass="25049">MTDADGGTDTAVAEPTAAEPDPAAAGAAPRGGWLRSTPALALLLVLGVLLGAGGLWLATTLRTPGEHSAEAGFARDMDNHHAQAIEMSLIAFRETGDDEVRSFAVDMAMAQLTETGMMQAWLREWGVSPTSTDPPMSWMPPAERHLTADGQMPGMASDADLTRLRAATGRELDVLFLQLMIRHHLGGVHMLDGVLERTDDAEVARAAGTMRGVQDAEVKNLTRLLTRLGGTPLPAH</sequence>
<gene>
    <name evidence="4" type="ORF">GCM10010123_11080</name>
</gene>
<name>A0A8J3B0E5_9ACTN</name>
<dbReference type="PANTHER" id="PTHR36933">
    <property type="entry name" value="SLL0788 PROTEIN"/>
    <property type="match status" value="1"/>
</dbReference>
<keyword evidence="2" id="KW-0812">Transmembrane</keyword>
<proteinExistence type="predicted"/>
<dbReference type="InterPro" id="IPR012347">
    <property type="entry name" value="Ferritin-like"/>
</dbReference>
<dbReference type="Proteomes" id="UP000649739">
    <property type="component" value="Unassembled WGS sequence"/>
</dbReference>
<organism evidence="4 5">
    <name type="scientific">Pilimelia anulata</name>
    <dbReference type="NCBI Taxonomy" id="53371"/>
    <lineage>
        <taxon>Bacteria</taxon>
        <taxon>Bacillati</taxon>
        <taxon>Actinomycetota</taxon>
        <taxon>Actinomycetes</taxon>
        <taxon>Micromonosporales</taxon>
        <taxon>Micromonosporaceae</taxon>
        <taxon>Pilimelia</taxon>
    </lineage>
</organism>
<dbReference type="InterPro" id="IPR005183">
    <property type="entry name" value="DUF305_CopM-like"/>
</dbReference>
<reference evidence="4" key="2">
    <citation type="submission" date="2020-09" db="EMBL/GenBank/DDBJ databases">
        <authorList>
            <person name="Sun Q."/>
            <person name="Ohkuma M."/>
        </authorList>
    </citation>
    <scope>NUCLEOTIDE SEQUENCE</scope>
    <source>
        <strain evidence="4">JCM 3090</strain>
    </source>
</reference>
<dbReference type="PANTHER" id="PTHR36933:SF1">
    <property type="entry name" value="SLL0788 PROTEIN"/>
    <property type="match status" value="1"/>
</dbReference>